<dbReference type="InterPro" id="IPR051771">
    <property type="entry name" value="FAM167_domain"/>
</dbReference>
<comment type="caution">
    <text evidence="4">The sequence shown here is derived from an EMBL/GenBank/DDBJ whole genome shotgun (WGS) entry which is preliminary data.</text>
</comment>
<dbReference type="EMBL" id="CAXITT010000577">
    <property type="protein sequence ID" value="CAL1543810.1"/>
    <property type="molecule type" value="Genomic_DNA"/>
</dbReference>
<evidence type="ECO:0000256" key="3">
    <source>
        <dbReference type="SAM" id="MobiDB-lite"/>
    </source>
</evidence>
<comment type="similarity">
    <text evidence="1">Belongs to the FAM167 (SEC) family.</text>
</comment>
<feature type="compositionally biased region" description="Polar residues" evidence="3">
    <location>
        <begin position="183"/>
        <end position="198"/>
    </location>
</feature>
<evidence type="ECO:0000256" key="1">
    <source>
        <dbReference type="ARBA" id="ARBA00005489"/>
    </source>
</evidence>
<dbReference type="Proteomes" id="UP001497497">
    <property type="component" value="Unassembled WGS sequence"/>
</dbReference>
<feature type="region of interest" description="Disordered" evidence="3">
    <location>
        <begin position="137"/>
        <end position="198"/>
    </location>
</feature>
<feature type="region of interest" description="Disordered" evidence="3">
    <location>
        <begin position="270"/>
        <end position="304"/>
    </location>
</feature>
<dbReference type="PANTHER" id="PTHR32289:SF1">
    <property type="entry name" value="PROTEIN FAM167A-LIKE"/>
    <property type="match status" value="1"/>
</dbReference>
<name>A0AAV2IAH5_LYMST</name>
<dbReference type="AlphaFoldDB" id="A0AAV2IAH5"/>
<dbReference type="Pfam" id="PF11652">
    <property type="entry name" value="FAM167"/>
    <property type="match status" value="1"/>
</dbReference>
<organism evidence="4 5">
    <name type="scientific">Lymnaea stagnalis</name>
    <name type="common">Great pond snail</name>
    <name type="synonym">Helix stagnalis</name>
    <dbReference type="NCBI Taxonomy" id="6523"/>
    <lineage>
        <taxon>Eukaryota</taxon>
        <taxon>Metazoa</taxon>
        <taxon>Spiralia</taxon>
        <taxon>Lophotrochozoa</taxon>
        <taxon>Mollusca</taxon>
        <taxon>Gastropoda</taxon>
        <taxon>Heterobranchia</taxon>
        <taxon>Euthyneura</taxon>
        <taxon>Panpulmonata</taxon>
        <taxon>Hygrophila</taxon>
        <taxon>Lymnaeoidea</taxon>
        <taxon>Lymnaeidae</taxon>
        <taxon>Lymnaea</taxon>
    </lineage>
</organism>
<proteinExistence type="inferred from homology"/>
<accession>A0AAV2IAH5</accession>
<feature type="region of interest" description="Disordered" evidence="3">
    <location>
        <begin position="389"/>
        <end position="408"/>
    </location>
</feature>
<keyword evidence="2" id="KW-0175">Coiled coil</keyword>
<feature type="coiled-coil region" evidence="2">
    <location>
        <begin position="495"/>
        <end position="559"/>
    </location>
</feature>
<sequence length="597" mass="67135">MIHDINGNVSTHVATKTLRRKPRPLSIIDESSTAENDVNNTNVQKIDSQSVKTGRSSRRLAVAPLQHPVIELSLSGYVDATTENPQSKPADVTETQNIRNSEVEDHENWNSSSDHGLGILNWSVPDKSHKIHQYAAPDPDDGQYLVPNGPEESEIVSSENSRPFCERLTGHSKAATADDNRESTSFSETGNKSPSYDLNSELSAMKKCRQLLFPISESKNVCNLDGIGEEEQWSNKRDLDKDQTAWRERVKESASVSSLPDKFRPLRKSLGSFGSGSFNPRNDVNAKRGIGPSESSSPENVRFYLPGQRNSPEYLINPNSVVTRHPSQLKDCQEPMKLKDVVQRKSSWQGSYDSSAHNKKAIDAMRQEFLSRFTSVQPVVQIDQIPESEPTANLSHQDLPEIQTGGPESIRLAPLSENIQGIQPATRRISSIDQPDYFALKETTNRLRLSTRRASTLAWKAQYADHADGDQDRIRSLLSKHSCSQDDGPLTKERIDSVEQSLAMLRHELMNIRHQDQDLAKQFLEIRHDMGKVRWAAQCKTHDELLDEAEEEIQDYRDMSRLVDLPSPTVDLISSVTFLQHFGVTRMNISSRRFSTC</sequence>
<evidence type="ECO:0000313" key="5">
    <source>
        <dbReference type="Proteomes" id="UP001497497"/>
    </source>
</evidence>
<gene>
    <name evidence="4" type="ORF">GSLYS_00017323001</name>
</gene>
<evidence type="ECO:0000256" key="2">
    <source>
        <dbReference type="SAM" id="Coils"/>
    </source>
</evidence>
<reference evidence="4 5" key="1">
    <citation type="submission" date="2024-04" db="EMBL/GenBank/DDBJ databases">
        <authorList>
            <consortium name="Genoscope - CEA"/>
            <person name="William W."/>
        </authorList>
    </citation>
    <scope>NUCLEOTIDE SEQUENCE [LARGE SCALE GENOMIC DNA]</scope>
</reference>
<dbReference type="InterPro" id="IPR024280">
    <property type="entry name" value="FAM167"/>
</dbReference>
<evidence type="ECO:0000313" key="4">
    <source>
        <dbReference type="EMBL" id="CAL1543810.1"/>
    </source>
</evidence>
<dbReference type="PANTHER" id="PTHR32289">
    <property type="entry name" value="PROTEIN FAM167A"/>
    <property type="match status" value="1"/>
</dbReference>
<protein>
    <submittedName>
        <fullName evidence="4">Uncharacterized protein</fullName>
    </submittedName>
</protein>
<keyword evidence="5" id="KW-1185">Reference proteome</keyword>